<dbReference type="InterPro" id="IPR001300">
    <property type="entry name" value="Peptidase_C2_calpain_cat"/>
</dbReference>
<protein>
    <submittedName>
        <fullName evidence="16">Calpain catalytic domain-containing protein</fullName>
    </submittedName>
</protein>
<keyword evidence="8 11" id="KW-0788">Thiol protease</keyword>
<evidence type="ECO:0000313" key="15">
    <source>
        <dbReference type="Proteomes" id="UP000274131"/>
    </source>
</evidence>
<dbReference type="PANTHER" id="PTHR10183:SF382">
    <property type="entry name" value="CALPAIN-15"/>
    <property type="match status" value="1"/>
</dbReference>
<proteinExistence type="inferred from homology"/>
<feature type="region of interest" description="Disordered" evidence="12">
    <location>
        <begin position="1"/>
        <end position="20"/>
    </location>
</feature>
<dbReference type="InterPro" id="IPR038765">
    <property type="entry name" value="Papain-like_cys_pep_sf"/>
</dbReference>
<name>A0A0N4VDJ3_ENTVE</name>
<evidence type="ECO:0000256" key="12">
    <source>
        <dbReference type="SAM" id="MobiDB-lite"/>
    </source>
</evidence>
<keyword evidence="7 11" id="KW-0378">Hydrolase</keyword>
<evidence type="ECO:0000256" key="2">
    <source>
        <dbReference type="ARBA" id="ARBA00022553"/>
    </source>
</evidence>
<reference evidence="14 15" key="2">
    <citation type="submission" date="2018-10" db="EMBL/GenBank/DDBJ databases">
        <authorList>
            <consortium name="Pathogen Informatics"/>
        </authorList>
    </citation>
    <scope>NUCLEOTIDE SEQUENCE [LARGE SCALE GENOMIC DNA]</scope>
</reference>
<dbReference type="SMART" id="SM00230">
    <property type="entry name" value="CysPc"/>
    <property type="match status" value="1"/>
</dbReference>
<dbReference type="STRING" id="51028.A0A0N4VDJ3"/>
<dbReference type="Proteomes" id="UP000274131">
    <property type="component" value="Unassembled WGS sequence"/>
</dbReference>
<feature type="domain" description="Calpain catalytic" evidence="13">
    <location>
        <begin position="66"/>
        <end position="374"/>
    </location>
</feature>
<feature type="active site" evidence="10 11">
    <location>
        <position position="137"/>
    </location>
</feature>
<evidence type="ECO:0000256" key="3">
    <source>
        <dbReference type="ARBA" id="ARBA00022670"/>
    </source>
</evidence>
<dbReference type="FunFam" id="3.90.70.10:FF:000010">
    <property type="entry name" value="Calpain 15"/>
    <property type="match status" value="1"/>
</dbReference>
<evidence type="ECO:0000313" key="16">
    <source>
        <dbReference type="WBParaSite" id="EVEC_0000867901-mRNA-1"/>
    </source>
</evidence>
<keyword evidence="2" id="KW-0597">Phosphoprotein</keyword>
<evidence type="ECO:0000256" key="7">
    <source>
        <dbReference type="ARBA" id="ARBA00022801"/>
    </source>
</evidence>
<evidence type="ECO:0000256" key="4">
    <source>
        <dbReference type="ARBA" id="ARBA00022723"/>
    </source>
</evidence>
<organism evidence="16">
    <name type="scientific">Enterobius vermicularis</name>
    <name type="common">Human pinworm</name>
    <dbReference type="NCBI Taxonomy" id="51028"/>
    <lineage>
        <taxon>Eukaryota</taxon>
        <taxon>Metazoa</taxon>
        <taxon>Ecdysozoa</taxon>
        <taxon>Nematoda</taxon>
        <taxon>Chromadorea</taxon>
        <taxon>Rhabditida</taxon>
        <taxon>Spirurina</taxon>
        <taxon>Oxyuridomorpha</taxon>
        <taxon>Oxyuroidea</taxon>
        <taxon>Oxyuridae</taxon>
        <taxon>Enterobius</taxon>
    </lineage>
</organism>
<keyword evidence="3 11" id="KW-0645">Protease</keyword>
<keyword evidence="15" id="KW-1185">Reference proteome</keyword>
<dbReference type="WBParaSite" id="EVEC_0000867901-mRNA-1">
    <property type="protein sequence ID" value="EVEC_0000867901-mRNA-1"/>
    <property type="gene ID" value="EVEC_0000867901"/>
</dbReference>
<dbReference type="InterPro" id="IPR000169">
    <property type="entry name" value="Pept_cys_AS"/>
</dbReference>
<dbReference type="OrthoDB" id="424753at2759"/>
<keyword evidence="4" id="KW-0479">Metal-binding</keyword>
<evidence type="ECO:0000256" key="11">
    <source>
        <dbReference type="PROSITE-ProRule" id="PRU00239"/>
    </source>
</evidence>
<dbReference type="PROSITE" id="PS50203">
    <property type="entry name" value="CALPAIN_CAT"/>
    <property type="match status" value="1"/>
</dbReference>
<evidence type="ECO:0000256" key="5">
    <source>
        <dbReference type="ARBA" id="ARBA00022737"/>
    </source>
</evidence>
<dbReference type="SUPFAM" id="SSF54001">
    <property type="entry name" value="Cysteine proteinases"/>
    <property type="match status" value="1"/>
</dbReference>
<feature type="active site" evidence="10 11">
    <location>
        <position position="318"/>
    </location>
</feature>
<dbReference type="Pfam" id="PF00648">
    <property type="entry name" value="Peptidase_C2"/>
    <property type="match status" value="1"/>
</dbReference>
<keyword evidence="6" id="KW-0863">Zinc-finger</keyword>
<dbReference type="InterPro" id="IPR022684">
    <property type="entry name" value="Calpain_cysteine_protease"/>
</dbReference>
<reference evidence="16" key="1">
    <citation type="submission" date="2017-02" db="UniProtKB">
        <authorList>
            <consortium name="WormBaseParasite"/>
        </authorList>
    </citation>
    <scope>IDENTIFICATION</scope>
</reference>
<dbReference type="AlphaFoldDB" id="A0A0N4VDJ3"/>
<evidence type="ECO:0000259" key="13">
    <source>
        <dbReference type="PROSITE" id="PS50203"/>
    </source>
</evidence>
<dbReference type="EMBL" id="UXUI01009293">
    <property type="protein sequence ID" value="VDD93412.1"/>
    <property type="molecule type" value="Genomic_DNA"/>
</dbReference>
<evidence type="ECO:0000256" key="8">
    <source>
        <dbReference type="ARBA" id="ARBA00022807"/>
    </source>
</evidence>
<feature type="active site" evidence="10 11">
    <location>
        <position position="298"/>
    </location>
</feature>
<keyword evidence="9" id="KW-0862">Zinc</keyword>
<dbReference type="GO" id="GO:0005737">
    <property type="term" value="C:cytoplasm"/>
    <property type="evidence" value="ECO:0007669"/>
    <property type="project" value="TreeGrafter"/>
</dbReference>
<evidence type="ECO:0000256" key="1">
    <source>
        <dbReference type="ARBA" id="ARBA00007623"/>
    </source>
</evidence>
<evidence type="ECO:0000256" key="9">
    <source>
        <dbReference type="ARBA" id="ARBA00022833"/>
    </source>
</evidence>
<dbReference type="CDD" id="cd00044">
    <property type="entry name" value="CysPc"/>
    <property type="match status" value="1"/>
</dbReference>
<keyword evidence="5" id="KW-0677">Repeat</keyword>
<dbReference type="GO" id="GO:0006508">
    <property type="term" value="P:proteolysis"/>
    <property type="evidence" value="ECO:0007669"/>
    <property type="project" value="UniProtKB-KW"/>
</dbReference>
<sequence length="660" mass="74068">MQQTPGVRRPPRSSSTPVFRQADVPVPTLTKIQISSSSSEIQKGLEKAAQLEFERINSFCRRSGIPFMDDSFPQSLRSLGDLSSDGASNAMPCRVNAKDLVWLRPQSMNTKDGAHFCWSVFLDPKPTDIEQGALGNCWFLSALAVIAERPDILDQIVLTKQYNHFGVYQIRLCVDGLWQVVVTDDFFPCRKHSKMLAFAVGRRNQLWVPLIEKAFAKTVGSYAKLLAGRTLEAFAVLTGSPCLLVDLEEATDADARNVIWAKLLSMREACFVMGCSCGAGKRYVDTKAYLDCGLQPRHAYSLLNVVEYRGCRLVRLRNPWGTFVWNKEWSDGWAGWTQESRDFLLPKYPEAGTFWMPYDKFLQHFDSVEVAKVRMFSGWKELRTGFKLVASWGTKGITAFRIHVEESVEVTVTLYQKNGREETDADLMVLLHRVGPSDRVGKLVTRSPRKITAFVATDDVFLSGPSEYYLIPISFSNINEGRNLGLVIAVHSSKPLLSEQIQLPAMAVADSLIQVALKEGLVQTSAPDFVSRTVLDNFDGHLLMYDNLSQRQYFQVYCDCSASTNVISTRSAVRIADSIPPFHRQVENVLQIIMILSHFEGTQGFSLQHSLTMRPSSQKGLQDWLNFFPETGPISPFSEHIPALGLLPADVLHCPYPIRD</sequence>
<dbReference type="PRINTS" id="PR00704">
    <property type="entry name" value="CALPAIN"/>
</dbReference>
<comment type="similarity">
    <text evidence="1">Belongs to the peptidase C2 family.</text>
</comment>
<evidence type="ECO:0000256" key="10">
    <source>
        <dbReference type="PIRSR" id="PIRSR622684-1"/>
    </source>
</evidence>
<evidence type="ECO:0000256" key="6">
    <source>
        <dbReference type="ARBA" id="ARBA00022771"/>
    </source>
</evidence>
<dbReference type="PANTHER" id="PTHR10183">
    <property type="entry name" value="CALPAIN"/>
    <property type="match status" value="1"/>
</dbReference>
<dbReference type="GO" id="GO:0004198">
    <property type="term" value="F:calcium-dependent cysteine-type endopeptidase activity"/>
    <property type="evidence" value="ECO:0007669"/>
    <property type="project" value="InterPro"/>
</dbReference>
<dbReference type="GO" id="GO:0008270">
    <property type="term" value="F:zinc ion binding"/>
    <property type="evidence" value="ECO:0007669"/>
    <property type="project" value="UniProtKB-KW"/>
</dbReference>
<accession>A0A0N4VDJ3</accession>
<gene>
    <name evidence="14" type="ORF">EVEC_LOCUS8163</name>
</gene>
<dbReference type="PROSITE" id="PS00139">
    <property type="entry name" value="THIOL_PROTEASE_CYS"/>
    <property type="match status" value="1"/>
</dbReference>
<dbReference type="Gene3D" id="3.90.70.10">
    <property type="entry name" value="Cysteine proteinases"/>
    <property type="match status" value="1"/>
</dbReference>
<evidence type="ECO:0000313" key="14">
    <source>
        <dbReference type="EMBL" id="VDD93412.1"/>
    </source>
</evidence>